<dbReference type="EMBL" id="VHII01000014">
    <property type="protein sequence ID" value="KAF1381054.1"/>
    <property type="molecule type" value="Genomic_DNA"/>
</dbReference>
<gene>
    <name evidence="1" type="ORF">PFLUV_G00170440</name>
</gene>
<dbReference type="AlphaFoldDB" id="A0A6A5EZC6"/>
<proteinExistence type="predicted"/>
<sequence length="93" mass="10734">MYSDVQIIPNLQLPIRQSRESDSDAVYSAVRRPEDATNRQTVIIDIESSRTRERDSAAVYSAVRRHLWTNSDQIKLRESPAEPEVLYSSLRKT</sequence>
<comment type="caution">
    <text evidence="1">The sequence shown here is derived from an EMBL/GenBank/DDBJ whole genome shotgun (WGS) entry which is preliminary data.</text>
</comment>
<keyword evidence="2" id="KW-1185">Reference proteome</keyword>
<organism evidence="1 2">
    <name type="scientific">Perca fluviatilis</name>
    <name type="common">European perch</name>
    <dbReference type="NCBI Taxonomy" id="8168"/>
    <lineage>
        <taxon>Eukaryota</taxon>
        <taxon>Metazoa</taxon>
        <taxon>Chordata</taxon>
        <taxon>Craniata</taxon>
        <taxon>Vertebrata</taxon>
        <taxon>Euteleostomi</taxon>
        <taxon>Actinopterygii</taxon>
        <taxon>Neopterygii</taxon>
        <taxon>Teleostei</taxon>
        <taxon>Neoteleostei</taxon>
        <taxon>Acanthomorphata</taxon>
        <taxon>Eupercaria</taxon>
        <taxon>Perciformes</taxon>
        <taxon>Percoidei</taxon>
        <taxon>Percidae</taxon>
        <taxon>Percinae</taxon>
        <taxon>Perca</taxon>
    </lineage>
</organism>
<evidence type="ECO:0000313" key="1">
    <source>
        <dbReference type="EMBL" id="KAF1381054.1"/>
    </source>
</evidence>
<dbReference type="Proteomes" id="UP000465112">
    <property type="component" value="Chromosome 14"/>
</dbReference>
<protein>
    <submittedName>
        <fullName evidence="1">Uncharacterized protein</fullName>
    </submittedName>
</protein>
<accession>A0A6A5EZC6</accession>
<evidence type="ECO:0000313" key="2">
    <source>
        <dbReference type="Proteomes" id="UP000465112"/>
    </source>
</evidence>
<reference evidence="1 2" key="1">
    <citation type="submission" date="2019-06" db="EMBL/GenBank/DDBJ databases">
        <title>A chromosome-scale genome assembly of the European perch, Perca fluviatilis.</title>
        <authorList>
            <person name="Roques C."/>
            <person name="Zahm M."/>
            <person name="Cabau C."/>
            <person name="Klopp C."/>
            <person name="Bouchez O."/>
            <person name="Donnadieu C."/>
            <person name="Kuhl H."/>
            <person name="Gislard M."/>
            <person name="Guendouz S."/>
            <person name="Journot L."/>
            <person name="Haffray P."/>
            <person name="Bestin A."/>
            <person name="Morvezen R."/>
            <person name="Feron R."/>
            <person name="Wen M."/>
            <person name="Jouanno E."/>
            <person name="Herpin A."/>
            <person name="Schartl M."/>
            <person name="Postlethwait J."/>
            <person name="Schaerlinger B."/>
            <person name="Chardard D."/>
            <person name="Lecocq T."/>
            <person name="Poncet C."/>
            <person name="Jaffrelo L."/>
            <person name="Lampietro C."/>
            <person name="Guiguen Y."/>
        </authorList>
    </citation>
    <scope>NUCLEOTIDE SEQUENCE [LARGE SCALE GENOMIC DNA]</scope>
    <source>
        <tissue evidence="1">Blood</tissue>
    </source>
</reference>
<name>A0A6A5EZC6_PERFL</name>